<dbReference type="Proteomes" id="UP000219252">
    <property type="component" value="Unassembled WGS sequence"/>
</dbReference>
<accession>A0A285UD49</accession>
<gene>
    <name evidence="1" type="ORF">SAMN05877842_106125</name>
</gene>
<name>A0A285UD49_9BACL</name>
<dbReference type="AlphaFoldDB" id="A0A285UD49"/>
<evidence type="ECO:0000313" key="2">
    <source>
        <dbReference type="Proteomes" id="UP000219252"/>
    </source>
</evidence>
<keyword evidence="2" id="KW-1185">Reference proteome</keyword>
<evidence type="ECO:0000313" key="1">
    <source>
        <dbReference type="EMBL" id="SOC39800.1"/>
    </source>
</evidence>
<dbReference type="Pfam" id="PF13671">
    <property type="entry name" value="AAA_33"/>
    <property type="match status" value="1"/>
</dbReference>
<dbReference type="SUPFAM" id="SSF52540">
    <property type="entry name" value="P-loop containing nucleoside triphosphate hydrolases"/>
    <property type="match status" value="1"/>
</dbReference>
<dbReference type="OrthoDB" id="9799092at2"/>
<dbReference type="Gene3D" id="3.40.50.300">
    <property type="entry name" value="P-loop containing nucleotide triphosphate hydrolases"/>
    <property type="match status" value="1"/>
</dbReference>
<reference evidence="2" key="1">
    <citation type="submission" date="2017-08" db="EMBL/GenBank/DDBJ databases">
        <authorList>
            <person name="Varghese N."/>
            <person name="Submissions S."/>
        </authorList>
    </citation>
    <scope>NUCLEOTIDE SEQUENCE [LARGE SCALE GENOMIC DNA]</scope>
    <source>
        <strain evidence="2">JC23</strain>
    </source>
</reference>
<protein>
    <submittedName>
        <fullName evidence="1">AAA domain-containing protein</fullName>
    </submittedName>
</protein>
<proteinExistence type="predicted"/>
<dbReference type="InterPro" id="IPR027417">
    <property type="entry name" value="P-loop_NTPase"/>
</dbReference>
<sequence length="178" mass="20509">MIIWLNGAFGAGKTETANELHRRIPKSFVYDPEILGQTTRWVFPNEIKKADFQDYEVWREGNYSFLKYLNREYDGVLIVPMTIVSPQYFDELIGKLRNDGITVNHFVLSASKDTIAHRLLNRGEEINSWASQQIDRCLQGLTNERFQPQINTEQLSISEVVEKIAEIVGIKLLPATHK</sequence>
<dbReference type="RefSeq" id="WP_097149514.1">
    <property type="nucleotide sequence ID" value="NZ_OBQC01000006.1"/>
</dbReference>
<dbReference type="EMBL" id="OBQC01000006">
    <property type="protein sequence ID" value="SOC39800.1"/>
    <property type="molecule type" value="Genomic_DNA"/>
</dbReference>
<organism evidence="1 2">
    <name type="scientific">Ureibacillus acetophenoni</name>
    <dbReference type="NCBI Taxonomy" id="614649"/>
    <lineage>
        <taxon>Bacteria</taxon>
        <taxon>Bacillati</taxon>
        <taxon>Bacillota</taxon>
        <taxon>Bacilli</taxon>
        <taxon>Bacillales</taxon>
        <taxon>Caryophanaceae</taxon>
        <taxon>Ureibacillus</taxon>
    </lineage>
</organism>